<dbReference type="SUPFAM" id="SSF49384">
    <property type="entry name" value="Carbohydrate-binding domain"/>
    <property type="match status" value="1"/>
</dbReference>
<name>A0A7G9Z686_9EURY</name>
<organism evidence="1">
    <name type="scientific">Candidatus Methanophaga sp. ANME-1 ERB7</name>
    <dbReference type="NCBI Taxonomy" id="2759913"/>
    <lineage>
        <taxon>Archaea</taxon>
        <taxon>Methanobacteriati</taxon>
        <taxon>Methanobacteriota</taxon>
        <taxon>Stenosarchaea group</taxon>
        <taxon>Methanomicrobia</taxon>
        <taxon>Candidatus Methanophagales</taxon>
        <taxon>Candidatus Methanophagaceae</taxon>
        <taxon>Candidatus Methanophaga</taxon>
    </lineage>
</organism>
<dbReference type="AlphaFoldDB" id="A0A7G9Z686"/>
<evidence type="ECO:0008006" key="2">
    <source>
        <dbReference type="Google" id="ProtNLM"/>
    </source>
</evidence>
<gene>
    <name evidence="1" type="ORF">DIJDKDOB_00001</name>
</gene>
<proteinExistence type="predicted"/>
<dbReference type="EMBL" id="MT631629">
    <property type="protein sequence ID" value="QNO55770.1"/>
    <property type="molecule type" value="Genomic_DNA"/>
</dbReference>
<reference evidence="1" key="1">
    <citation type="submission" date="2020-06" db="EMBL/GenBank/DDBJ databases">
        <title>Unique genomic features of the anaerobic methanotrophic archaea.</title>
        <authorList>
            <person name="Chadwick G.L."/>
            <person name="Skennerton C.T."/>
            <person name="Laso-Perez R."/>
            <person name="Leu A.O."/>
            <person name="Speth D.R."/>
            <person name="Yu H."/>
            <person name="Morgan-Lang C."/>
            <person name="Hatzenpichler R."/>
            <person name="Goudeau D."/>
            <person name="Malmstrom R."/>
            <person name="Brazelton W.J."/>
            <person name="Woyke T."/>
            <person name="Hallam S.J."/>
            <person name="Tyson G.W."/>
            <person name="Wegener G."/>
            <person name="Boetius A."/>
            <person name="Orphan V."/>
        </authorList>
    </citation>
    <scope>NUCLEOTIDE SEQUENCE</scope>
</reference>
<dbReference type="InterPro" id="IPR008965">
    <property type="entry name" value="CBM2/CBM3_carb-bd_dom_sf"/>
</dbReference>
<dbReference type="Gene3D" id="2.60.40.680">
    <property type="match status" value="1"/>
</dbReference>
<protein>
    <recommendedName>
        <fullName evidence="2">Cohesin domain-containing protein</fullName>
    </recommendedName>
</protein>
<evidence type="ECO:0000313" key="1">
    <source>
        <dbReference type="EMBL" id="QNO55770.1"/>
    </source>
</evidence>
<accession>A0A7G9Z686</accession>
<sequence>MLSMLLVITVSVTAAGSEVYFNPQEGSAEFCDNVSVEIWANATGFQGGQINLTYDSSCANVTGWERNTTNFLIGGWSHYDGREGITFSTMDPQPVLLTGNYMIGTITIHCVSEEGCETPLAFIDPSRLLDDRGYPVSANWTDGTFRCKNECEGTDTSCGIYPNCENCTEKDGCYVYDNGCEERDYYCESNEEGCNYTYTNRYNDYYEDWVFYCKDDTIWKHRIFVSSSN</sequence>
<dbReference type="GO" id="GO:0030246">
    <property type="term" value="F:carbohydrate binding"/>
    <property type="evidence" value="ECO:0007669"/>
    <property type="project" value="InterPro"/>
</dbReference>